<dbReference type="PROSITE" id="PS50931">
    <property type="entry name" value="HTH_LYSR"/>
    <property type="match status" value="1"/>
</dbReference>
<evidence type="ECO:0000259" key="5">
    <source>
        <dbReference type="PROSITE" id="PS50931"/>
    </source>
</evidence>
<dbReference type="Gene3D" id="1.10.10.10">
    <property type="entry name" value="Winged helix-like DNA-binding domain superfamily/Winged helix DNA-binding domain"/>
    <property type="match status" value="1"/>
</dbReference>
<evidence type="ECO:0000256" key="2">
    <source>
        <dbReference type="ARBA" id="ARBA00023015"/>
    </source>
</evidence>
<dbReference type="Pfam" id="PF00126">
    <property type="entry name" value="HTH_1"/>
    <property type="match status" value="1"/>
</dbReference>
<keyword evidence="7" id="KW-1185">Reference proteome</keyword>
<dbReference type="InterPro" id="IPR005119">
    <property type="entry name" value="LysR_subst-bd"/>
</dbReference>
<dbReference type="Proteomes" id="UP001595756">
    <property type="component" value="Unassembled WGS sequence"/>
</dbReference>
<dbReference type="Pfam" id="PF03466">
    <property type="entry name" value="LysR_substrate"/>
    <property type="match status" value="1"/>
</dbReference>
<dbReference type="PRINTS" id="PR00039">
    <property type="entry name" value="HTHLYSR"/>
</dbReference>
<dbReference type="InterPro" id="IPR036388">
    <property type="entry name" value="WH-like_DNA-bd_sf"/>
</dbReference>
<name>A0ABV8RTT2_9BURK</name>
<dbReference type="SUPFAM" id="SSF53850">
    <property type="entry name" value="Periplasmic binding protein-like II"/>
    <property type="match status" value="1"/>
</dbReference>
<evidence type="ECO:0000256" key="3">
    <source>
        <dbReference type="ARBA" id="ARBA00023125"/>
    </source>
</evidence>
<dbReference type="Gene3D" id="3.40.190.10">
    <property type="entry name" value="Periplasmic binding protein-like II"/>
    <property type="match status" value="2"/>
</dbReference>
<gene>
    <name evidence="6" type="ORF">ACFO0J_00675</name>
</gene>
<dbReference type="InterPro" id="IPR036390">
    <property type="entry name" value="WH_DNA-bd_sf"/>
</dbReference>
<evidence type="ECO:0000313" key="6">
    <source>
        <dbReference type="EMBL" id="MFC4296552.1"/>
    </source>
</evidence>
<evidence type="ECO:0000256" key="1">
    <source>
        <dbReference type="ARBA" id="ARBA00009437"/>
    </source>
</evidence>
<proteinExistence type="inferred from homology"/>
<evidence type="ECO:0000256" key="4">
    <source>
        <dbReference type="ARBA" id="ARBA00023163"/>
    </source>
</evidence>
<accession>A0ABV8RTT2</accession>
<dbReference type="CDD" id="cd08414">
    <property type="entry name" value="PBP2_LTTR_aromatics_like"/>
    <property type="match status" value="1"/>
</dbReference>
<keyword evidence="3" id="KW-0238">DNA-binding</keyword>
<dbReference type="InterPro" id="IPR000847">
    <property type="entry name" value="LysR_HTH_N"/>
</dbReference>
<protein>
    <submittedName>
        <fullName evidence="6">LysR family transcriptional regulator</fullName>
    </submittedName>
</protein>
<comment type="similarity">
    <text evidence="1">Belongs to the LysR transcriptional regulatory family.</text>
</comment>
<dbReference type="PANTHER" id="PTHR30346">
    <property type="entry name" value="TRANSCRIPTIONAL DUAL REGULATOR HCAR-RELATED"/>
    <property type="match status" value="1"/>
</dbReference>
<dbReference type="PANTHER" id="PTHR30346:SF0">
    <property type="entry name" value="HCA OPERON TRANSCRIPTIONAL ACTIVATOR HCAR"/>
    <property type="match status" value="1"/>
</dbReference>
<dbReference type="RefSeq" id="WP_376811138.1">
    <property type="nucleotide sequence ID" value="NZ_JBHSDY010000001.1"/>
</dbReference>
<feature type="domain" description="HTH lysR-type" evidence="5">
    <location>
        <begin position="1"/>
        <end position="58"/>
    </location>
</feature>
<dbReference type="SUPFAM" id="SSF46785">
    <property type="entry name" value="Winged helix' DNA-binding domain"/>
    <property type="match status" value="1"/>
</dbReference>
<reference evidence="7" key="1">
    <citation type="journal article" date="2019" name="Int. J. Syst. Evol. Microbiol.">
        <title>The Global Catalogue of Microorganisms (GCM) 10K type strain sequencing project: providing services to taxonomists for standard genome sequencing and annotation.</title>
        <authorList>
            <consortium name="The Broad Institute Genomics Platform"/>
            <consortium name="The Broad Institute Genome Sequencing Center for Infectious Disease"/>
            <person name="Wu L."/>
            <person name="Ma J."/>
        </authorList>
    </citation>
    <scope>NUCLEOTIDE SEQUENCE [LARGE SCALE GENOMIC DNA]</scope>
    <source>
        <strain evidence="7">CGMCC 1.19029</strain>
    </source>
</reference>
<keyword evidence="2" id="KW-0805">Transcription regulation</keyword>
<dbReference type="EMBL" id="JBHSDY010000001">
    <property type="protein sequence ID" value="MFC4296552.1"/>
    <property type="molecule type" value="Genomic_DNA"/>
</dbReference>
<sequence>MDQRRLQCFIVLAEELNFRRAADRCHISQPGLSQLLRQLEDELQAQLFYRDKRNVSLTPAGELFRKEAYKLLLQMRDIVDRTRQIERGAIGELTIGATATALFVILPEIVRRFSEALPKVALTVRSMTTVDQEHALRRGDIQVGLVHPPLEDRALTCRVISAIPFDVVLSDLNPLSRKSVLTLKELAQETFILFPRAVGPRLYDEIITLCHQQGFSPRKIIEAAPAQSIVAMAACNMGIGFVASKLQHYARPLATYRQLQGPGPRLTLGAIHPSEHMSPAAEKFIEIAASVGASLN</sequence>
<keyword evidence="4" id="KW-0804">Transcription</keyword>
<evidence type="ECO:0000313" key="7">
    <source>
        <dbReference type="Proteomes" id="UP001595756"/>
    </source>
</evidence>
<organism evidence="6 7">
    <name type="scientific">Castellaniella hirudinis</name>
    <dbReference type="NCBI Taxonomy" id="1144617"/>
    <lineage>
        <taxon>Bacteria</taxon>
        <taxon>Pseudomonadati</taxon>
        <taxon>Pseudomonadota</taxon>
        <taxon>Betaproteobacteria</taxon>
        <taxon>Burkholderiales</taxon>
        <taxon>Alcaligenaceae</taxon>
        <taxon>Castellaniella</taxon>
    </lineage>
</organism>
<comment type="caution">
    <text evidence="6">The sequence shown here is derived from an EMBL/GenBank/DDBJ whole genome shotgun (WGS) entry which is preliminary data.</text>
</comment>